<evidence type="ECO:0000313" key="2">
    <source>
        <dbReference type="EMBL" id="MBB6053264.1"/>
    </source>
</evidence>
<feature type="compositionally biased region" description="Polar residues" evidence="1">
    <location>
        <begin position="16"/>
        <end position="39"/>
    </location>
</feature>
<dbReference type="EMBL" id="JACHGW010000006">
    <property type="protein sequence ID" value="MBB6053264.1"/>
    <property type="molecule type" value="Genomic_DNA"/>
</dbReference>
<feature type="compositionally biased region" description="Low complexity" evidence="1">
    <location>
        <begin position="517"/>
        <end position="544"/>
    </location>
</feature>
<accession>A0A7W9SWK5</accession>
<name>A0A7W9SWK5_ARMRO</name>
<evidence type="ECO:0000313" key="3">
    <source>
        <dbReference type="Proteomes" id="UP000520814"/>
    </source>
</evidence>
<feature type="region of interest" description="Disordered" evidence="1">
    <location>
        <begin position="1"/>
        <end position="39"/>
    </location>
</feature>
<dbReference type="RefSeq" id="WP_184203364.1">
    <property type="nucleotide sequence ID" value="NZ_JACHGW010000006.1"/>
</dbReference>
<proteinExistence type="predicted"/>
<evidence type="ECO:0000256" key="1">
    <source>
        <dbReference type="SAM" id="MobiDB-lite"/>
    </source>
</evidence>
<dbReference type="AlphaFoldDB" id="A0A7W9SWK5"/>
<gene>
    <name evidence="2" type="ORF">HNQ39_005098</name>
</gene>
<dbReference type="Proteomes" id="UP000520814">
    <property type="component" value="Unassembled WGS sequence"/>
</dbReference>
<comment type="caution">
    <text evidence="2">The sequence shown here is derived from an EMBL/GenBank/DDBJ whole genome shotgun (WGS) entry which is preliminary data.</text>
</comment>
<feature type="region of interest" description="Disordered" evidence="1">
    <location>
        <begin position="508"/>
        <end position="544"/>
    </location>
</feature>
<protein>
    <recommendedName>
        <fullName evidence="4">Phage portal protein</fullName>
    </recommendedName>
</protein>
<sequence length="544" mass="58431">MSKTTGEATKLGTSAAPKSSTTADVPTKQVGTKTNATADWTTLNGKPGALSSTGYIGPSAFTPEAAPDMFGRFSRPGYFNGYASYLGIVPRRGWDEQTQHWIGQSSGMPLRSVEQWAQSAPLVLLRLLAYLHPLASQAVGNNLDLAFAPEDVSIVAVELVTRSDGTTTEKVSSEGTAVLTALWDKLAPELGKERGLMRSCGLRLMDCGLAMLEGVPDENPRNGLKDIYTIDPLTIRFRDTDEGRLIEQTQFGYGIPSQLPRERIAYAALDGDSDNPYGEPLFKAFLAEALADVREQKNLGDLMHSVVWPRLFFSFPFEQVVEYARTTPEVLVGAGGLGADGNAIDLSPTQYAFTQMELFKKSIQALAADDQLFGIKGGDAKTLTLAEGLAALDPIFQRRALRIASSLRHPATLLNIQMGGTQGLGDTNWRVYATQLRSLRASGAAPVLQIANLHLRLMGLNLVARLKAEPIRTTEKLTDAQADQTSIANAITKRDQGWITQEEASIEVTGSGPVGDAPAPIASVAIPPSNSSSPSNNQPTKEKS</sequence>
<reference evidence="2 3" key="1">
    <citation type="submission" date="2020-08" db="EMBL/GenBank/DDBJ databases">
        <title>Genomic Encyclopedia of Type Strains, Phase IV (KMG-IV): sequencing the most valuable type-strain genomes for metagenomic binning, comparative biology and taxonomic classification.</title>
        <authorList>
            <person name="Goeker M."/>
        </authorList>
    </citation>
    <scope>NUCLEOTIDE SEQUENCE [LARGE SCALE GENOMIC DNA]</scope>
    <source>
        <strain evidence="2 3">DSM 23562</strain>
    </source>
</reference>
<evidence type="ECO:0008006" key="4">
    <source>
        <dbReference type="Google" id="ProtNLM"/>
    </source>
</evidence>
<organism evidence="2 3">
    <name type="scientific">Armatimonas rosea</name>
    <dbReference type="NCBI Taxonomy" id="685828"/>
    <lineage>
        <taxon>Bacteria</taxon>
        <taxon>Bacillati</taxon>
        <taxon>Armatimonadota</taxon>
        <taxon>Armatimonadia</taxon>
        <taxon>Armatimonadales</taxon>
        <taxon>Armatimonadaceae</taxon>
        <taxon>Armatimonas</taxon>
    </lineage>
</organism>
<keyword evidence="3" id="KW-1185">Reference proteome</keyword>